<dbReference type="SMART" id="SM00448">
    <property type="entry name" value="REC"/>
    <property type="match status" value="1"/>
</dbReference>
<dbReference type="InterPro" id="IPR011006">
    <property type="entry name" value="CheY-like_superfamily"/>
</dbReference>
<proteinExistence type="predicted"/>
<dbReference type="Gene3D" id="3.40.50.300">
    <property type="entry name" value="P-loop containing nucleotide triphosphate hydrolases"/>
    <property type="match status" value="1"/>
</dbReference>
<dbReference type="GO" id="GO:0000160">
    <property type="term" value="P:phosphorelay signal transduction system"/>
    <property type="evidence" value="ECO:0007669"/>
    <property type="project" value="InterPro"/>
</dbReference>
<protein>
    <submittedName>
        <fullName evidence="6">Response regulator</fullName>
    </submittedName>
</protein>
<dbReference type="EMBL" id="DRBW01000095">
    <property type="protein sequence ID" value="HDM90067.1"/>
    <property type="molecule type" value="Genomic_DNA"/>
</dbReference>
<keyword evidence="3" id="KW-0597">Phosphoprotein</keyword>
<name>A0A7C0XAU9_UNCW3</name>
<dbReference type="Proteomes" id="UP000885931">
    <property type="component" value="Unassembled WGS sequence"/>
</dbReference>
<feature type="domain" description="Response regulatory" evidence="5">
    <location>
        <begin position="11"/>
        <end position="125"/>
    </location>
</feature>
<dbReference type="AlphaFoldDB" id="A0A7C0XAU9"/>
<dbReference type="Gene3D" id="1.10.8.60">
    <property type="match status" value="1"/>
</dbReference>
<organism evidence="6">
    <name type="scientific">candidate division WOR-3 bacterium</name>
    <dbReference type="NCBI Taxonomy" id="2052148"/>
    <lineage>
        <taxon>Bacteria</taxon>
        <taxon>Bacteria division WOR-3</taxon>
    </lineage>
</organism>
<dbReference type="Pfam" id="PF25601">
    <property type="entry name" value="AAA_lid_14"/>
    <property type="match status" value="1"/>
</dbReference>
<feature type="domain" description="Sigma-54 factor interaction" evidence="4">
    <location>
        <begin position="240"/>
        <end position="350"/>
    </location>
</feature>
<dbReference type="GO" id="GO:0005524">
    <property type="term" value="F:ATP binding"/>
    <property type="evidence" value="ECO:0007669"/>
    <property type="project" value="UniProtKB-KW"/>
</dbReference>
<dbReference type="InterPro" id="IPR027417">
    <property type="entry name" value="P-loop_NTPase"/>
</dbReference>
<reference evidence="6" key="1">
    <citation type="journal article" date="2020" name="mSystems">
        <title>Genome- and Community-Level Interaction Insights into Carbon Utilization and Element Cycling Functions of Hydrothermarchaeota in Hydrothermal Sediment.</title>
        <authorList>
            <person name="Zhou Z."/>
            <person name="Liu Y."/>
            <person name="Xu W."/>
            <person name="Pan J."/>
            <person name="Luo Z.H."/>
            <person name="Li M."/>
        </authorList>
    </citation>
    <scope>NUCLEOTIDE SEQUENCE [LARGE SCALE GENOMIC DNA]</scope>
    <source>
        <strain evidence="6">HyVt-237</strain>
    </source>
</reference>
<accession>A0A7C0XAU9</accession>
<comment type="caution">
    <text evidence="6">The sequence shown here is derived from an EMBL/GenBank/DDBJ whole genome shotgun (WGS) entry which is preliminary data.</text>
</comment>
<dbReference type="SUPFAM" id="SSF52540">
    <property type="entry name" value="P-loop containing nucleoside triphosphate hydrolases"/>
    <property type="match status" value="1"/>
</dbReference>
<keyword evidence="1" id="KW-0547">Nucleotide-binding</keyword>
<dbReference type="PROSITE" id="PS50045">
    <property type="entry name" value="SIGMA54_INTERACT_4"/>
    <property type="match status" value="1"/>
</dbReference>
<evidence type="ECO:0000256" key="2">
    <source>
        <dbReference type="ARBA" id="ARBA00022840"/>
    </source>
</evidence>
<dbReference type="InterPro" id="IPR002078">
    <property type="entry name" value="Sigma_54_int"/>
</dbReference>
<gene>
    <name evidence="6" type="ORF">ENG67_02535</name>
</gene>
<dbReference type="PANTHER" id="PTHR32071">
    <property type="entry name" value="TRANSCRIPTIONAL REGULATORY PROTEIN"/>
    <property type="match status" value="1"/>
</dbReference>
<dbReference type="Gene3D" id="3.40.50.2300">
    <property type="match status" value="1"/>
</dbReference>
<dbReference type="Pfam" id="PF00072">
    <property type="entry name" value="Response_reg"/>
    <property type="match status" value="1"/>
</dbReference>
<evidence type="ECO:0000313" key="6">
    <source>
        <dbReference type="EMBL" id="HDM90067.1"/>
    </source>
</evidence>
<dbReference type="PROSITE" id="PS50110">
    <property type="entry name" value="RESPONSE_REGULATORY"/>
    <property type="match status" value="1"/>
</dbReference>
<dbReference type="GO" id="GO:0006355">
    <property type="term" value="P:regulation of DNA-templated transcription"/>
    <property type="evidence" value="ECO:0007669"/>
    <property type="project" value="InterPro"/>
</dbReference>
<dbReference type="SUPFAM" id="SSF52172">
    <property type="entry name" value="CheY-like"/>
    <property type="match status" value="1"/>
</dbReference>
<keyword evidence="2" id="KW-0067">ATP-binding</keyword>
<evidence type="ECO:0000256" key="3">
    <source>
        <dbReference type="PROSITE-ProRule" id="PRU00169"/>
    </source>
</evidence>
<dbReference type="InterPro" id="IPR058031">
    <property type="entry name" value="AAA_lid_NorR"/>
</dbReference>
<evidence type="ECO:0000256" key="1">
    <source>
        <dbReference type="ARBA" id="ARBA00022741"/>
    </source>
</evidence>
<feature type="modified residue" description="4-aspartylphosphate" evidence="3">
    <location>
        <position position="60"/>
    </location>
</feature>
<dbReference type="CDD" id="cd00156">
    <property type="entry name" value="REC"/>
    <property type="match status" value="1"/>
</dbReference>
<dbReference type="InterPro" id="IPR001789">
    <property type="entry name" value="Sig_transdc_resp-reg_receiver"/>
</dbReference>
<evidence type="ECO:0000259" key="5">
    <source>
        <dbReference type="PROSITE" id="PS50110"/>
    </source>
</evidence>
<evidence type="ECO:0000259" key="4">
    <source>
        <dbReference type="PROSITE" id="PS50045"/>
    </source>
</evidence>
<sequence length="456" mass="53032">MSRKEAALKKTLLIIEDDREFLKTLASRLEKAGFEIHQVWDLDLAEMVIRSRKVDAVLLDRVLNGKPVTTEQIKGVIPDDIPVVMISGMSDAETVEKLHKEGRVAAFWHKMESLNKLIAIIKDLLEGEKPRRVRADLARFYNMVFDLPQDSREPAKRDVIAYDPQLISIYSRIRELTKQRRFRILLLGPVGTGKTHLARVLAGDRMVLVSPSEFLNYKSKTGIGFERNREAVWVLQNIDKVIPEVQFEVATWILKSDASFIGVLHIQTPKINLIPELLSCFSSNTFAFPPLRARSSREFDLFLEHFLRLEESEGDGKSVDLTDDAYFSLSYYSWPFNLRELKEVIRTAVALTRSRGEEAIGLSVLPEHIRNLTGEIMKNELIFRTWVEELLENLNLKMLSLDDILRFKEELEYHLMKYFYREAQGNISRMKRLLKTEKDIHKRHSIRRLREENREP</sequence>